<proteinExistence type="inferred from homology"/>
<feature type="domain" description="Microcystin LR degradation protein MlrC C-terminal" evidence="2">
    <location>
        <begin position="297"/>
        <end position="470"/>
    </location>
</feature>
<dbReference type="EMBL" id="JADQDO010000014">
    <property type="protein sequence ID" value="MBF9235462.1"/>
    <property type="molecule type" value="Genomic_DNA"/>
</dbReference>
<accession>A0A931FR82</accession>
<evidence type="ECO:0000256" key="1">
    <source>
        <dbReference type="PIRNR" id="PIRNR012702"/>
    </source>
</evidence>
<keyword evidence="1" id="KW-0482">Metalloprotease</keyword>
<keyword evidence="1" id="KW-0479">Metal-binding</keyword>
<dbReference type="Proteomes" id="UP000599312">
    <property type="component" value="Unassembled WGS sequence"/>
</dbReference>
<dbReference type="Pfam" id="PF07171">
    <property type="entry name" value="MlrC_C"/>
    <property type="match status" value="1"/>
</dbReference>
<dbReference type="AlphaFoldDB" id="A0A931FR82"/>
<dbReference type="GO" id="GO:0006508">
    <property type="term" value="P:proteolysis"/>
    <property type="evidence" value="ECO:0007669"/>
    <property type="project" value="UniProtKB-KW"/>
</dbReference>
<keyword evidence="1" id="KW-0378">Hydrolase</keyword>
<comment type="similarity">
    <text evidence="1">Belongs to the peptidase M81 family.</text>
</comment>
<dbReference type="Pfam" id="PF07364">
    <property type="entry name" value="DUF1485"/>
    <property type="match status" value="1"/>
</dbReference>
<dbReference type="RefSeq" id="WP_196273457.1">
    <property type="nucleotide sequence ID" value="NZ_JADQDO010000014.1"/>
</dbReference>
<name>A0A931FR82_9HYPH</name>
<dbReference type="InterPro" id="IPR015995">
    <property type="entry name" value="MlrC_N"/>
</dbReference>
<dbReference type="InterPro" id="IPR010799">
    <property type="entry name" value="MlrC_C"/>
</dbReference>
<sequence>MKIFVASLATETNTFSPIPTDRAAFEDAFYAPPGQHPETPTLCSAPFVAARRRAREEGFTLVEGTATWAEPAGLVSRDAYESLRDEILDQLRACTPVDVALFGLHGAMVADGYDDCEGDLLTRARAIVGPDAVIGIELDPHCHLSDAMVAAATIIVTFKEVPHTDFLERAEDLVDLSLRTARREINPVVSVVDCRAIANFITSREPGRSLVDRIKTLEGRDGILSISVVHGFPAADVYDVGTKIVVVSDATPERGEALARTLAKDVLGFGGNRLPPMPSPAEAVKAALALEGGPVVLADRWDNPGGGVAGDSTFLIHELLKYPTVPAAAGALWDPVAVQFCHAAGPGARLALRIGGKVAPSSGPPVDAEVDVIAVTRDLVIPFETSLVSLGAAAAVRIGALSVVVASKRAQTFHPDVFRNLGIDLERQKIVVVKSASHFHAAFAPIAREIIYVNCGGPYPPDPAKIPYTKIRRPIAPLDPVSEPVR</sequence>
<comment type="cofactor">
    <cofactor evidence="1">
        <name>Zn(2+)</name>
        <dbReference type="ChEBI" id="CHEBI:29105"/>
    </cofactor>
    <text evidence="1">Binds 1 zinc ion per subunit.</text>
</comment>
<dbReference type="GO" id="GO:0008237">
    <property type="term" value="F:metallopeptidase activity"/>
    <property type="evidence" value="ECO:0007669"/>
    <property type="project" value="UniProtKB-KW"/>
</dbReference>
<organism evidence="4 5">
    <name type="scientific">Microvirga alba</name>
    <dbReference type="NCBI Taxonomy" id="2791025"/>
    <lineage>
        <taxon>Bacteria</taxon>
        <taxon>Pseudomonadati</taxon>
        <taxon>Pseudomonadota</taxon>
        <taxon>Alphaproteobacteria</taxon>
        <taxon>Hyphomicrobiales</taxon>
        <taxon>Methylobacteriaceae</taxon>
        <taxon>Microvirga</taxon>
    </lineage>
</organism>
<evidence type="ECO:0000313" key="5">
    <source>
        <dbReference type="Proteomes" id="UP000599312"/>
    </source>
</evidence>
<evidence type="ECO:0000259" key="3">
    <source>
        <dbReference type="Pfam" id="PF07364"/>
    </source>
</evidence>
<evidence type="ECO:0000313" key="4">
    <source>
        <dbReference type="EMBL" id="MBF9235462.1"/>
    </source>
</evidence>
<reference evidence="4" key="1">
    <citation type="submission" date="2020-11" db="EMBL/GenBank/DDBJ databases">
        <authorList>
            <person name="Kim M.K."/>
        </authorList>
    </citation>
    <scope>NUCLEOTIDE SEQUENCE</scope>
    <source>
        <strain evidence="4">BT350</strain>
    </source>
</reference>
<dbReference type="InterPro" id="IPR009197">
    <property type="entry name" value="MlrC"/>
</dbReference>
<dbReference type="PIRSF" id="PIRSF012702">
    <property type="entry name" value="UCP012702"/>
    <property type="match status" value="1"/>
</dbReference>
<keyword evidence="5" id="KW-1185">Reference proteome</keyword>
<protein>
    <recommendedName>
        <fullName evidence="1">Microcystinase C</fullName>
        <shortName evidence="1">MlrC</shortName>
    </recommendedName>
</protein>
<comment type="function">
    <text evidence="1">Involved in peptidolytic degradation of cyclic heptapeptide hepatotoxin microcystin (MC).</text>
</comment>
<evidence type="ECO:0000259" key="2">
    <source>
        <dbReference type="Pfam" id="PF07171"/>
    </source>
</evidence>
<keyword evidence="1" id="KW-0645">Protease</keyword>
<gene>
    <name evidence="4" type="ORF">I2H38_19040</name>
</gene>
<comment type="caution">
    <text evidence="4">The sequence shown here is derived from an EMBL/GenBank/DDBJ whole genome shotgun (WGS) entry which is preliminary data.</text>
</comment>
<feature type="domain" description="Microcystin LR degradation protein MlrC N-terminal" evidence="3">
    <location>
        <begin position="2"/>
        <end position="287"/>
    </location>
</feature>
<dbReference type="GO" id="GO:0046872">
    <property type="term" value="F:metal ion binding"/>
    <property type="evidence" value="ECO:0007669"/>
    <property type="project" value="UniProtKB-KW"/>
</dbReference>